<name>A0ABS3VXZ7_MICEH</name>
<keyword evidence="2" id="KW-1133">Transmembrane helix</keyword>
<accession>A0ABS3VXZ7</accession>
<feature type="transmembrane region" description="Helical" evidence="2">
    <location>
        <begin position="66"/>
        <end position="89"/>
    </location>
</feature>
<evidence type="ECO:0000313" key="4">
    <source>
        <dbReference type="Proteomes" id="UP000823521"/>
    </source>
</evidence>
<evidence type="ECO:0000256" key="2">
    <source>
        <dbReference type="SAM" id="Phobius"/>
    </source>
</evidence>
<dbReference type="EMBL" id="WVUH01000297">
    <property type="protein sequence ID" value="MBO4209402.1"/>
    <property type="molecule type" value="Genomic_DNA"/>
</dbReference>
<feature type="transmembrane region" description="Helical" evidence="2">
    <location>
        <begin position="231"/>
        <end position="254"/>
    </location>
</feature>
<evidence type="ECO:0000313" key="3">
    <source>
        <dbReference type="EMBL" id="MBO4209402.1"/>
    </source>
</evidence>
<feature type="compositionally biased region" description="Acidic residues" evidence="1">
    <location>
        <begin position="311"/>
        <end position="322"/>
    </location>
</feature>
<dbReference type="RefSeq" id="WP_208816369.1">
    <property type="nucleotide sequence ID" value="NZ_WVUH01000297.1"/>
</dbReference>
<feature type="transmembrane region" description="Helical" evidence="2">
    <location>
        <begin position="101"/>
        <end position="123"/>
    </location>
</feature>
<feature type="compositionally biased region" description="Low complexity" evidence="1">
    <location>
        <begin position="323"/>
        <end position="334"/>
    </location>
</feature>
<protein>
    <submittedName>
        <fullName evidence="3">Uncharacterized protein</fullName>
    </submittedName>
</protein>
<comment type="caution">
    <text evidence="3">The sequence shown here is derived from an EMBL/GenBank/DDBJ whole genome shotgun (WGS) entry which is preliminary data.</text>
</comment>
<sequence>MTREPATTPATPPDGPAGEPARTYAPAAATLAFLALGWFAAMLWSARAEIQAAEVGAIAITLAANALPVVVAAALVTGAAVALVVANLLTRRGMLRPTPRFTATTATGLVVGVLGALVVTLTFSAGSASMVLAGTTAAAATVGGAVAGTRLTAAVGALVSAALAVFAVVLVLSLFNGQLLSLFGAGETQVSQFNAARWVSRLASLTAGLVAGLVAFGYLRRAHRRGAAPDLRWPAYLLAGAGPGLVLLVTEVIIRIGGGSVLNLAGALSEADGIAQRVLSGSRIDHAIGVLFVGALTTLIAFGRTLGPRPEDDDPADDDEDPALAAEPAADVPH</sequence>
<evidence type="ECO:0000256" key="1">
    <source>
        <dbReference type="SAM" id="MobiDB-lite"/>
    </source>
</evidence>
<keyword evidence="2" id="KW-0472">Membrane</keyword>
<feature type="transmembrane region" description="Helical" evidence="2">
    <location>
        <begin position="195"/>
        <end position="219"/>
    </location>
</feature>
<feature type="transmembrane region" description="Helical" evidence="2">
    <location>
        <begin position="24"/>
        <end position="46"/>
    </location>
</feature>
<feature type="region of interest" description="Disordered" evidence="1">
    <location>
        <begin position="1"/>
        <end position="21"/>
    </location>
</feature>
<feature type="transmembrane region" description="Helical" evidence="2">
    <location>
        <begin position="129"/>
        <end position="147"/>
    </location>
</feature>
<reference evidence="3 4" key="1">
    <citation type="submission" date="2019-12" db="EMBL/GenBank/DDBJ databases">
        <title>Whole genome sequencing of endophytic Actinobacterium Micromonospora sp. MPMI6T.</title>
        <authorList>
            <person name="Evv R."/>
            <person name="Podile A.R."/>
        </authorList>
    </citation>
    <scope>NUCLEOTIDE SEQUENCE [LARGE SCALE GENOMIC DNA]</scope>
    <source>
        <strain evidence="3 4">MPMI6</strain>
    </source>
</reference>
<feature type="transmembrane region" description="Helical" evidence="2">
    <location>
        <begin position="286"/>
        <end position="303"/>
    </location>
</feature>
<keyword evidence="4" id="KW-1185">Reference proteome</keyword>
<proteinExistence type="predicted"/>
<organism evidence="3 4">
    <name type="scientific">Micromonospora echinofusca</name>
    <dbReference type="NCBI Taxonomy" id="47858"/>
    <lineage>
        <taxon>Bacteria</taxon>
        <taxon>Bacillati</taxon>
        <taxon>Actinomycetota</taxon>
        <taxon>Actinomycetes</taxon>
        <taxon>Micromonosporales</taxon>
        <taxon>Micromonosporaceae</taxon>
        <taxon>Micromonospora</taxon>
    </lineage>
</organism>
<feature type="region of interest" description="Disordered" evidence="1">
    <location>
        <begin position="307"/>
        <end position="334"/>
    </location>
</feature>
<feature type="transmembrane region" description="Helical" evidence="2">
    <location>
        <begin position="154"/>
        <end position="175"/>
    </location>
</feature>
<keyword evidence="2" id="KW-0812">Transmembrane</keyword>
<gene>
    <name evidence="3" type="ORF">GSF22_25910</name>
</gene>
<dbReference type="Proteomes" id="UP000823521">
    <property type="component" value="Unassembled WGS sequence"/>
</dbReference>